<feature type="transmembrane region" description="Helical" evidence="7">
    <location>
        <begin position="155"/>
        <end position="173"/>
    </location>
</feature>
<organism evidence="9 10">
    <name type="scientific">Arenicella chitinivorans</name>
    <dbReference type="NCBI Taxonomy" id="1329800"/>
    <lineage>
        <taxon>Bacteria</taxon>
        <taxon>Pseudomonadati</taxon>
        <taxon>Pseudomonadota</taxon>
        <taxon>Gammaproteobacteria</taxon>
        <taxon>Arenicellales</taxon>
        <taxon>Arenicellaceae</taxon>
        <taxon>Arenicella</taxon>
    </lineage>
</organism>
<dbReference type="RefSeq" id="WP_189398148.1">
    <property type="nucleotide sequence ID" value="NZ_BMXA01000001.1"/>
</dbReference>
<dbReference type="AlphaFoldDB" id="A0A918RGQ1"/>
<feature type="transmembrane region" description="Helical" evidence="7">
    <location>
        <begin position="232"/>
        <end position="255"/>
    </location>
</feature>
<keyword evidence="10" id="KW-1185">Reference proteome</keyword>
<keyword evidence="5 7" id="KW-1133">Transmembrane helix</keyword>
<dbReference type="PANTHER" id="PTHR43731:SF14">
    <property type="entry name" value="PRESENILIN-ASSOCIATED RHOMBOID-LIKE PROTEIN, MITOCHONDRIAL"/>
    <property type="match status" value="1"/>
</dbReference>
<dbReference type="Gene3D" id="1.20.1540.10">
    <property type="entry name" value="Rhomboid-like"/>
    <property type="match status" value="1"/>
</dbReference>
<proteinExistence type="inferred from homology"/>
<dbReference type="Proteomes" id="UP000614811">
    <property type="component" value="Unassembled WGS sequence"/>
</dbReference>
<dbReference type="InterPro" id="IPR035952">
    <property type="entry name" value="Rhomboid-like_sf"/>
</dbReference>
<dbReference type="SUPFAM" id="SSF144091">
    <property type="entry name" value="Rhomboid-like"/>
    <property type="match status" value="1"/>
</dbReference>
<keyword evidence="4" id="KW-0378">Hydrolase</keyword>
<feature type="transmembrane region" description="Helical" evidence="7">
    <location>
        <begin position="178"/>
        <end position="196"/>
    </location>
</feature>
<gene>
    <name evidence="9" type="ORF">GCM10008090_02060</name>
</gene>
<dbReference type="PANTHER" id="PTHR43731">
    <property type="entry name" value="RHOMBOID PROTEASE"/>
    <property type="match status" value="1"/>
</dbReference>
<reference evidence="9" key="2">
    <citation type="submission" date="2020-09" db="EMBL/GenBank/DDBJ databases">
        <authorList>
            <person name="Sun Q."/>
            <person name="Kim S."/>
        </authorList>
    </citation>
    <scope>NUCLEOTIDE SEQUENCE</scope>
    <source>
        <strain evidence="9">KCTC 12711</strain>
    </source>
</reference>
<reference evidence="9" key="1">
    <citation type="journal article" date="2014" name="Int. J. Syst. Evol. Microbiol.">
        <title>Complete genome sequence of Corynebacterium casei LMG S-19264T (=DSM 44701T), isolated from a smear-ripened cheese.</title>
        <authorList>
            <consortium name="US DOE Joint Genome Institute (JGI-PGF)"/>
            <person name="Walter F."/>
            <person name="Albersmeier A."/>
            <person name="Kalinowski J."/>
            <person name="Ruckert C."/>
        </authorList>
    </citation>
    <scope>NUCLEOTIDE SEQUENCE</scope>
    <source>
        <strain evidence="9">KCTC 12711</strain>
    </source>
</reference>
<dbReference type="InterPro" id="IPR022764">
    <property type="entry name" value="Peptidase_S54_rhomboid_dom"/>
</dbReference>
<protein>
    <recommendedName>
        <fullName evidence="8">Peptidase S54 rhomboid domain-containing protein</fullName>
    </recommendedName>
</protein>
<evidence type="ECO:0000256" key="7">
    <source>
        <dbReference type="SAM" id="Phobius"/>
    </source>
</evidence>
<evidence type="ECO:0000313" key="10">
    <source>
        <dbReference type="Proteomes" id="UP000614811"/>
    </source>
</evidence>
<dbReference type="GO" id="GO:0004252">
    <property type="term" value="F:serine-type endopeptidase activity"/>
    <property type="evidence" value="ECO:0007669"/>
    <property type="project" value="InterPro"/>
</dbReference>
<sequence length="476" mass="53785">MIIVPVEKRIDWKRPPIVLLSIVVLNILIFAFYQSSDIEHVTEAVSLYESYELEELEINAFRSYMRKVDPSYEVDRSDMALVWRMASDQRFAQFLDEHQKRYIPLKKRSKWKRIRAQINDEVAKISSNAFGLDPNNITPLTLITHLFLHGGIDHLLGNMVFLLLTGFAVEAALGSKRFLAFYLISGIGSGLLFSGIETMSGSLSPGLIGASGAISGVMAMYVVLFGMRKIEFFYWLFVFTGYFRAAAIIMLPAYIVKELFMLLFSEGSNVAYMAHVGGFLTGAALVYVQRKLQSSVIDDEYLAEPETNVDPRLRSLQSIYNHLGQCEFKQAYALLKPLKQSDPNNPELNEIEFNIFSALTGPKIGDYLIQRIGKAGNSKRILIAQLRMWRRMKPEVKNTLSFEQKAYLLGKGLELGRPDLSEAIYAELESEAGRELEIATLARRIAIHFQKLGREEKTRHYDKQARGLMAAPGAPA</sequence>
<accession>A0A918RGQ1</accession>
<feature type="domain" description="Peptidase S54 rhomboid" evidence="8">
    <location>
        <begin position="141"/>
        <end position="289"/>
    </location>
</feature>
<dbReference type="InterPro" id="IPR050925">
    <property type="entry name" value="Rhomboid_protease_S54"/>
</dbReference>
<dbReference type="EMBL" id="BMXA01000001">
    <property type="protein sequence ID" value="GGZ97369.1"/>
    <property type="molecule type" value="Genomic_DNA"/>
</dbReference>
<evidence type="ECO:0000256" key="4">
    <source>
        <dbReference type="ARBA" id="ARBA00022801"/>
    </source>
</evidence>
<evidence type="ECO:0000259" key="8">
    <source>
        <dbReference type="Pfam" id="PF01694"/>
    </source>
</evidence>
<feature type="transmembrane region" description="Helical" evidence="7">
    <location>
        <begin position="17"/>
        <end position="33"/>
    </location>
</feature>
<comment type="similarity">
    <text evidence="2">Belongs to the peptidase S54 family.</text>
</comment>
<evidence type="ECO:0000256" key="2">
    <source>
        <dbReference type="ARBA" id="ARBA00009045"/>
    </source>
</evidence>
<comment type="caution">
    <text evidence="9">The sequence shown here is derived from an EMBL/GenBank/DDBJ whole genome shotgun (WGS) entry which is preliminary data.</text>
</comment>
<evidence type="ECO:0000256" key="1">
    <source>
        <dbReference type="ARBA" id="ARBA00004141"/>
    </source>
</evidence>
<comment type="subcellular location">
    <subcellularLocation>
        <location evidence="1">Membrane</location>
        <topology evidence="1">Multi-pass membrane protein</topology>
    </subcellularLocation>
</comment>
<feature type="transmembrane region" description="Helical" evidence="7">
    <location>
        <begin position="270"/>
        <end position="288"/>
    </location>
</feature>
<dbReference type="Pfam" id="PF01694">
    <property type="entry name" value="Rhomboid"/>
    <property type="match status" value="1"/>
</dbReference>
<evidence type="ECO:0000256" key="5">
    <source>
        <dbReference type="ARBA" id="ARBA00022989"/>
    </source>
</evidence>
<name>A0A918RGQ1_9GAMM</name>
<feature type="transmembrane region" description="Helical" evidence="7">
    <location>
        <begin position="202"/>
        <end position="225"/>
    </location>
</feature>
<evidence type="ECO:0000256" key="3">
    <source>
        <dbReference type="ARBA" id="ARBA00022692"/>
    </source>
</evidence>
<keyword evidence="3 7" id="KW-0812">Transmembrane</keyword>
<evidence type="ECO:0000256" key="6">
    <source>
        <dbReference type="ARBA" id="ARBA00023136"/>
    </source>
</evidence>
<dbReference type="GO" id="GO:0016020">
    <property type="term" value="C:membrane"/>
    <property type="evidence" value="ECO:0007669"/>
    <property type="project" value="UniProtKB-SubCell"/>
</dbReference>
<evidence type="ECO:0000313" key="9">
    <source>
        <dbReference type="EMBL" id="GGZ97369.1"/>
    </source>
</evidence>
<keyword evidence="6 7" id="KW-0472">Membrane</keyword>